<keyword evidence="2" id="KW-0472">Membrane</keyword>
<organism evidence="3 4">
    <name type="scientific">Rhodotorula diobovata</name>
    <dbReference type="NCBI Taxonomy" id="5288"/>
    <lineage>
        <taxon>Eukaryota</taxon>
        <taxon>Fungi</taxon>
        <taxon>Dikarya</taxon>
        <taxon>Basidiomycota</taxon>
        <taxon>Pucciniomycotina</taxon>
        <taxon>Microbotryomycetes</taxon>
        <taxon>Sporidiobolales</taxon>
        <taxon>Sporidiobolaceae</taxon>
        <taxon>Rhodotorula</taxon>
    </lineage>
</organism>
<proteinExistence type="predicted"/>
<comment type="caution">
    <text evidence="3">The sequence shown here is derived from an EMBL/GenBank/DDBJ whole genome shotgun (WGS) entry which is preliminary data.</text>
</comment>
<evidence type="ECO:0000313" key="4">
    <source>
        <dbReference type="Proteomes" id="UP000311382"/>
    </source>
</evidence>
<feature type="compositionally biased region" description="Basic residues" evidence="1">
    <location>
        <begin position="797"/>
        <end position="806"/>
    </location>
</feature>
<feature type="compositionally biased region" description="Low complexity" evidence="1">
    <location>
        <begin position="551"/>
        <end position="562"/>
    </location>
</feature>
<evidence type="ECO:0000256" key="1">
    <source>
        <dbReference type="SAM" id="MobiDB-lite"/>
    </source>
</evidence>
<dbReference type="EMBL" id="SOZI01000182">
    <property type="protein sequence ID" value="TNY17697.1"/>
    <property type="molecule type" value="Genomic_DNA"/>
</dbReference>
<feature type="transmembrane region" description="Helical" evidence="2">
    <location>
        <begin position="839"/>
        <end position="860"/>
    </location>
</feature>
<keyword evidence="2" id="KW-0812">Transmembrane</keyword>
<feature type="region of interest" description="Disordered" evidence="1">
    <location>
        <begin position="1"/>
        <end position="232"/>
    </location>
</feature>
<feature type="compositionally biased region" description="Polar residues" evidence="1">
    <location>
        <begin position="569"/>
        <end position="578"/>
    </location>
</feature>
<feature type="compositionally biased region" description="Low complexity" evidence="1">
    <location>
        <begin position="467"/>
        <end position="478"/>
    </location>
</feature>
<feature type="compositionally biased region" description="Basic and acidic residues" evidence="1">
    <location>
        <begin position="48"/>
        <end position="68"/>
    </location>
</feature>
<evidence type="ECO:0000313" key="3">
    <source>
        <dbReference type="EMBL" id="TNY17697.1"/>
    </source>
</evidence>
<feature type="compositionally biased region" description="Low complexity" evidence="1">
    <location>
        <begin position="134"/>
        <end position="184"/>
    </location>
</feature>
<name>A0A5C5FLK2_9BASI</name>
<keyword evidence="2" id="KW-1133">Transmembrane helix</keyword>
<dbReference type="Proteomes" id="UP000311382">
    <property type="component" value="Unassembled WGS sequence"/>
</dbReference>
<feature type="compositionally biased region" description="Pro residues" evidence="1">
    <location>
        <begin position="529"/>
        <end position="539"/>
    </location>
</feature>
<dbReference type="OrthoDB" id="2425321at2759"/>
<reference evidence="3 4" key="1">
    <citation type="submission" date="2019-03" db="EMBL/GenBank/DDBJ databases">
        <title>Rhodosporidium diobovatum UCD-FST 08-225 genome sequencing, assembly, and annotation.</title>
        <authorList>
            <person name="Fakankun I.U."/>
            <person name="Fristensky B."/>
            <person name="Levin D.B."/>
        </authorList>
    </citation>
    <scope>NUCLEOTIDE SEQUENCE [LARGE SCALE GENOMIC DNA]</scope>
    <source>
        <strain evidence="3 4">UCD-FST 08-225</strain>
    </source>
</reference>
<feature type="compositionally biased region" description="Polar residues" evidence="1">
    <location>
        <begin position="505"/>
        <end position="517"/>
    </location>
</feature>
<feature type="region of interest" description="Disordered" evidence="1">
    <location>
        <begin position="753"/>
        <end position="816"/>
    </location>
</feature>
<feature type="region of interest" description="Disordered" evidence="1">
    <location>
        <begin position="500"/>
        <end position="671"/>
    </location>
</feature>
<accession>A0A5C5FLK2</accession>
<feature type="compositionally biased region" description="Low complexity" evidence="1">
    <location>
        <begin position="431"/>
        <end position="458"/>
    </location>
</feature>
<sequence>MPPREQVKPASLGVSTAHGGQDSVASPAALEDETALPFADTTNRKVMHRAEGEAARISGDLERSERGTIKPRRPAPAPPALGFAFPARPDDDLVSEAAAPARTEPLRRHVKSTSSISHPPIPDPTYPVRSQPIGLSRSSSLSSSSSFGSAGDLAAQAAGTAPGTASAPKAPEGFLRRLSLSSRSGSDAEKDEVDKPRPRRPVPQQRSESLPCFPPAPSSAQPVPAGVTEDELATLPPNPKLWLPSHLSLYLSSTMSLPPPMRADITAFIRSSRLSGRTFLRLRESDLEEVGINVRWRAALLEAREILRRESLGGRVLWGFEGAGSTAPVPVPVTGAGRAQQQGHRRGGSWQGTSVDVEGSASEDESSKDEWKRSWRASQGVGARDRVRGLRRAFETVEEVSERGTPEKPRGSPAGSPRKGLPRPWRHGRSDSAASDLSDASVDSAGGKYAAVSASSSVRPADDPFLSGSDHSSSSSRGSKARKVAPLSLDLDPLAPRLELDLASAPNSPTSTGSSHGRSLPFATESPAPSRPPSPPPQAQTPRLRPDGTLRAASAKGGSARRVSFREFSGSSVGNTSRAANDDGDSDAEDDDPTLRPVRSPLSSPPMSPRTGSLAELFGLDVPRVAGDTPRRGKMGDELVPMFVPGLPRPPRGEEREGEGGETSRHGKKGSLVLVKKSQFAALQRRMSEVESQLALALGSEGTPSLDGSAAFDEVQDAGDEWEYKGEEIGEDRLREMQERLDGLDYRTTHLATSIPASPTPSARAFASLPSPPPSTSTSSQSLSTAYPDASASTTSRHSRRSKHRQRSESSTLQGSSVYAQEDLPGVWPIEGWRQLSGYVFAASIGIGIVAGEVVAAKLLGLRRR</sequence>
<feature type="compositionally biased region" description="Low complexity" evidence="1">
    <location>
        <begin position="776"/>
        <end position="796"/>
    </location>
</feature>
<feature type="compositionally biased region" description="Basic and acidic residues" evidence="1">
    <location>
        <begin position="651"/>
        <end position="665"/>
    </location>
</feature>
<feature type="compositionally biased region" description="Basic and acidic residues" evidence="1">
    <location>
        <begin position="186"/>
        <end position="196"/>
    </location>
</feature>
<feature type="region of interest" description="Disordered" evidence="1">
    <location>
        <begin position="327"/>
        <end position="379"/>
    </location>
</feature>
<evidence type="ECO:0000256" key="2">
    <source>
        <dbReference type="SAM" id="Phobius"/>
    </source>
</evidence>
<keyword evidence="4" id="KW-1185">Reference proteome</keyword>
<feature type="compositionally biased region" description="Acidic residues" evidence="1">
    <location>
        <begin position="582"/>
        <end position="592"/>
    </location>
</feature>
<dbReference type="AlphaFoldDB" id="A0A5C5FLK2"/>
<feature type="region of interest" description="Disordered" evidence="1">
    <location>
        <begin position="396"/>
        <end position="488"/>
    </location>
</feature>
<feature type="compositionally biased region" description="Basic and acidic residues" evidence="1">
    <location>
        <begin position="396"/>
        <end position="410"/>
    </location>
</feature>
<gene>
    <name evidence="3" type="ORF">DMC30DRAFT_405165</name>
</gene>
<protein>
    <submittedName>
        <fullName evidence="3">Uncharacterized protein</fullName>
    </submittedName>
</protein>